<reference evidence="2 3" key="1">
    <citation type="submission" date="2018-08" db="EMBL/GenBank/DDBJ databases">
        <title>Lysinibacillus sp. YLB-03 draft genome sequence.</title>
        <authorList>
            <person name="Yu L."/>
        </authorList>
    </citation>
    <scope>NUCLEOTIDE SEQUENCE [LARGE SCALE GENOMIC DNA]</scope>
    <source>
        <strain evidence="2 3">YLB-03</strain>
    </source>
</reference>
<keyword evidence="1" id="KW-0472">Membrane</keyword>
<protein>
    <recommendedName>
        <fullName evidence="4">DUF2178 domain-containing protein</fullName>
    </recommendedName>
</protein>
<accession>A0A396SFG8</accession>
<name>A0A396SFG8_9BACL</name>
<organism evidence="2 3">
    <name type="scientific">Ureibacillus yapensis</name>
    <dbReference type="NCBI Taxonomy" id="2304605"/>
    <lineage>
        <taxon>Bacteria</taxon>
        <taxon>Bacillati</taxon>
        <taxon>Bacillota</taxon>
        <taxon>Bacilli</taxon>
        <taxon>Bacillales</taxon>
        <taxon>Caryophanaceae</taxon>
        <taxon>Ureibacillus</taxon>
    </lineage>
</organism>
<dbReference type="AlphaFoldDB" id="A0A396SFG8"/>
<keyword evidence="1" id="KW-0812">Transmembrane</keyword>
<gene>
    <name evidence="2" type="ORF">D1B33_04350</name>
</gene>
<evidence type="ECO:0000313" key="2">
    <source>
        <dbReference type="EMBL" id="RHW40084.1"/>
    </source>
</evidence>
<feature type="transmembrane region" description="Helical" evidence="1">
    <location>
        <begin position="128"/>
        <end position="146"/>
    </location>
</feature>
<evidence type="ECO:0008006" key="4">
    <source>
        <dbReference type="Google" id="ProtNLM"/>
    </source>
</evidence>
<comment type="caution">
    <text evidence="2">The sequence shown here is derived from an EMBL/GenBank/DDBJ whole genome shotgun (WGS) entry which is preliminary data.</text>
</comment>
<keyword evidence="3" id="KW-1185">Reference proteome</keyword>
<evidence type="ECO:0000256" key="1">
    <source>
        <dbReference type="SAM" id="Phobius"/>
    </source>
</evidence>
<keyword evidence="1" id="KW-1133">Transmembrane helix</keyword>
<proteinExistence type="predicted"/>
<dbReference type="Proteomes" id="UP000265692">
    <property type="component" value="Unassembled WGS sequence"/>
</dbReference>
<dbReference type="EMBL" id="QWEI01000001">
    <property type="protein sequence ID" value="RHW40084.1"/>
    <property type="molecule type" value="Genomic_DNA"/>
</dbReference>
<dbReference type="OrthoDB" id="2740342at2"/>
<sequence length="154" mass="18338">MNIRMMYPFFNIIGCVIFLFIGWGFTRNDATISENTFDYTIHPVGIIAWLILVALCLVFSFLIKRYNKMNPDKQIKTFTMTPPEYIEEDEMYQYATMKATKKVYTFLIWALPAILLYIILPLPFSEYGVFFIITVIIIIQNLLYFFEMRKFKEL</sequence>
<feature type="transmembrane region" description="Helical" evidence="1">
    <location>
        <begin position="7"/>
        <end position="26"/>
    </location>
</feature>
<feature type="transmembrane region" description="Helical" evidence="1">
    <location>
        <begin position="46"/>
        <end position="63"/>
    </location>
</feature>
<dbReference type="RefSeq" id="WP_118875092.1">
    <property type="nucleotide sequence ID" value="NZ_QWEI01000001.1"/>
</dbReference>
<evidence type="ECO:0000313" key="3">
    <source>
        <dbReference type="Proteomes" id="UP000265692"/>
    </source>
</evidence>
<feature type="transmembrane region" description="Helical" evidence="1">
    <location>
        <begin position="103"/>
        <end position="122"/>
    </location>
</feature>